<dbReference type="AlphaFoldDB" id="I7GID8"/>
<protein>
    <submittedName>
        <fullName evidence="1">Macaca fascicularis brain cDNA, clone: QflA-19174</fullName>
    </submittedName>
</protein>
<dbReference type="EMBL" id="AB172672">
    <property type="protein sequence ID" value="BAE89734.1"/>
    <property type="molecule type" value="mRNA"/>
</dbReference>
<evidence type="ECO:0000313" key="1">
    <source>
        <dbReference type="EMBL" id="BAE89734.1"/>
    </source>
</evidence>
<proteinExistence type="evidence at transcript level"/>
<organism evidence="1">
    <name type="scientific">Macaca fascicularis</name>
    <name type="common">Crab-eating macaque</name>
    <name type="synonym">Cynomolgus monkey</name>
    <dbReference type="NCBI Taxonomy" id="9541"/>
    <lineage>
        <taxon>Eukaryota</taxon>
        <taxon>Metazoa</taxon>
        <taxon>Chordata</taxon>
        <taxon>Craniata</taxon>
        <taxon>Vertebrata</taxon>
        <taxon>Euteleostomi</taxon>
        <taxon>Mammalia</taxon>
        <taxon>Eutheria</taxon>
        <taxon>Euarchontoglires</taxon>
        <taxon>Primates</taxon>
        <taxon>Haplorrhini</taxon>
        <taxon>Catarrhini</taxon>
        <taxon>Cercopithecidae</taxon>
        <taxon>Cercopithecinae</taxon>
        <taxon>Macaca</taxon>
    </lineage>
</organism>
<name>I7GID8_MACFA</name>
<reference evidence="1" key="1">
    <citation type="journal article" date="2007" name="PLoS Biol.">
        <title>Rate of evolution in brain-expressed genes in humans and other primates.</title>
        <authorList>
            <person name="Wang H.-Y."/>
            <person name="Chien H.-C."/>
            <person name="Osada N."/>
            <person name="Hashimoto K."/>
            <person name="Sugano S."/>
            <person name="Gojobori T."/>
            <person name="Chou C.-K."/>
            <person name="Tsai S.-F."/>
            <person name="Wu C.-I."/>
            <person name="Shen C.-K.J."/>
        </authorList>
    </citation>
    <scope>NUCLEOTIDE SEQUENCE</scope>
</reference>
<accession>I7GID8</accession>
<sequence>MLLFELSLNYPDLLTTKRRNAVLWDVTTWFWKGSPRFRPGYMSHWSLSFWPCLNREPLQHSSFWEP</sequence>